<dbReference type="GO" id="GO:0048038">
    <property type="term" value="F:quinone binding"/>
    <property type="evidence" value="ECO:0007669"/>
    <property type="project" value="UniProtKB-UniRule"/>
</dbReference>
<dbReference type="NCBIfam" id="NF005165">
    <property type="entry name" value="PRK06638.1-5"/>
    <property type="match status" value="1"/>
</dbReference>
<feature type="transmembrane region" description="Helical" evidence="1">
    <location>
        <begin position="51"/>
        <end position="78"/>
    </location>
</feature>
<keyword evidence="1" id="KW-1003">Cell membrane</keyword>
<feature type="transmembrane region" description="Helical" evidence="1">
    <location>
        <begin position="138"/>
        <end position="160"/>
    </location>
</feature>
<dbReference type="Proteomes" id="UP000649179">
    <property type="component" value="Unassembled WGS sequence"/>
</dbReference>
<dbReference type="EC" id="7.1.1.-" evidence="1"/>
<keyword evidence="1" id="KW-0472">Membrane</keyword>
<reference evidence="3" key="1">
    <citation type="journal article" date="2014" name="Int. J. Syst. Evol. Microbiol.">
        <title>Complete genome sequence of Corynebacterium casei LMG S-19264T (=DSM 44701T), isolated from a smear-ripened cheese.</title>
        <authorList>
            <consortium name="US DOE Joint Genome Institute (JGI-PGF)"/>
            <person name="Walter F."/>
            <person name="Albersmeier A."/>
            <person name="Kalinowski J."/>
            <person name="Ruckert C."/>
        </authorList>
    </citation>
    <scope>NUCLEOTIDE SEQUENCE</scope>
    <source>
        <strain evidence="3">CGMCC 1.16067</strain>
    </source>
</reference>
<dbReference type="GO" id="GO:0005886">
    <property type="term" value="C:plasma membrane"/>
    <property type="evidence" value="ECO:0007669"/>
    <property type="project" value="UniProtKB-SubCell"/>
</dbReference>
<keyword evidence="1" id="KW-0874">Quinone</keyword>
<dbReference type="Pfam" id="PF00499">
    <property type="entry name" value="Oxidored_q3"/>
    <property type="match status" value="1"/>
</dbReference>
<feature type="transmembrane region" description="Helical" evidence="1">
    <location>
        <begin position="6"/>
        <end position="21"/>
    </location>
</feature>
<protein>
    <recommendedName>
        <fullName evidence="1">NADH-quinone oxidoreductase subunit J</fullName>
        <ecNumber evidence="1">7.1.1.-</ecNumber>
    </recommendedName>
</protein>
<comment type="caution">
    <text evidence="3">The sequence shown here is derived from an EMBL/GenBank/DDBJ whole genome shotgun (WGS) entry which is preliminary data.</text>
</comment>
<keyword evidence="4" id="KW-1185">Reference proteome</keyword>
<comment type="function">
    <text evidence="1">NDH-1 shuttles electrons from NADH, via FMN and iron-sulfur (Fe-S) centers, to quinones in the respiratory chain. Couples the redox reaction to proton translocation (for every two electrons transferred, four hydrogen ions are translocated across the cytoplasmic membrane), and thus conserves the redox energy in a proton gradient.</text>
</comment>
<feature type="transmembrane region" description="Helical" evidence="1">
    <location>
        <begin position="28"/>
        <end position="45"/>
    </location>
</feature>
<gene>
    <name evidence="3" type="ORF">GCM10011519_26240</name>
</gene>
<organism evidence="3 4">
    <name type="scientific">Marmoricola endophyticus</name>
    <dbReference type="NCBI Taxonomy" id="2040280"/>
    <lineage>
        <taxon>Bacteria</taxon>
        <taxon>Bacillati</taxon>
        <taxon>Actinomycetota</taxon>
        <taxon>Actinomycetes</taxon>
        <taxon>Propionibacteriales</taxon>
        <taxon>Nocardioidaceae</taxon>
        <taxon>Marmoricola</taxon>
    </lineage>
</organism>
<dbReference type="PANTHER" id="PTHR33269:SF19">
    <property type="entry name" value="NADH-QUINONE OXIDOREDUCTASE SUBUNIT J"/>
    <property type="match status" value="1"/>
</dbReference>
<keyword evidence="1" id="KW-0812">Transmembrane</keyword>
<comment type="subcellular location">
    <subcellularLocation>
        <location evidence="1">Cell membrane</location>
        <topology evidence="1">Multi-pass membrane protein</topology>
    </subcellularLocation>
</comment>
<comment type="similarity">
    <text evidence="1">Belongs to the complex I subunit 6 family.</text>
</comment>
<evidence type="ECO:0000256" key="1">
    <source>
        <dbReference type="RuleBase" id="RU004429"/>
    </source>
</evidence>
<name>A0A917BMR2_9ACTN</name>
<accession>A0A917BMR2</accession>
<dbReference type="PANTHER" id="PTHR33269">
    <property type="entry name" value="NADH-UBIQUINONE OXIDOREDUCTASE CHAIN 6"/>
    <property type="match status" value="1"/>
</dbReference>
<evidence type="ECO:0000313" key="4">
    <source>
        <dbReference type="Proteomes" id="UP000649179"/>
    </source>
</evidence>
<dbReference type="Gene3D" id="1.20.120.1200">
    <property type="entry name" value="NADH-ubiquinone/plastoquinone oxidoreductase chain 6, subunit NuoJ"/>
    <property type="match status" value="1"/>
</dbReference>
<feature type="region of interest" description="Disordered" evidence="2">
    <location>
        <begin position="253"/>
        <end position="296"/>
    </location>
</feature>
<keyword evidence="1" id="KW-1133">Transmembrane helix</keyword>
<comment type="catalytic activity">
    <reaction evidence="1">
        <text>a quinone + NADH + 5 H(+)(in) = a quinol + NAD(+) + 4 H(+)(out)</text>
        <dbReference type="Rhea" id="RHEA:57888"/>
        <dbReference type="ChEBI" id="CHEBI:15378"/>
        <dbReference type="ChEBI" id="CHEBI:24646"/>
        <dbReference type="ChEBI" id="CHEBI:57540"/>
        <dbReference type="ChEBI" id="CHEBI:57945"/>
        <dbReference type="ChEBI" id="CHEBI:132124"/>
    </reaction>
</comment>
<dbReference type="InterPro" id="IPR001457">
    <property type="entry name" value="NADH_UbQ/plastoQ_OxRdtase_su6"/>
</dbReference>
<reference evidence="3" key="2">
    <citation type="submission" date="2020-09" db="EMBL/GenBank/DDBJ databases">
        <authorList>
            <person name="Sun Q."/>
            <person name="Zhou Y."/>
        </authorList>
    </citation>
    <scope>NUCLEOTIDE SEQUENCE</scope>
    <source>
        <strain evidence="3">CGMCC 1.16067</strain>
    </source>
</reference>
<dbReference type="GO" id="GO:0008137">
    <property type="term" value="F:NADH dehydrogenase (ubiquinone) activity"/>
    <property type="evidence" value="ECO:0007669"/>
    <property type="project" value="UniProtKB-UniRule"/>
</dbReference>
<evidence type="ECO:0000256" key="2">
    <source>
        <dbReference type="SAM" id="MobiDB-lite"/>
    </source>
</evidence>
<dbReference type="InterPro" id="IPR042106">
    <property type="entry name" value="Nuo/plastoQ_OxRdtase_6_NuoJ"/>
</dbReference>
<sequence length="340" mass="35653">MIAFWILAPVMVVCALGILVVRKAVHCALLLAVVMISLAVLYAVQDAPFLFAVQIIVYTGAILMLFLFVLMLVGVDASDSLVETIRGQRAVAAAMGLAFLVLLTLGVAQVSVGVDQGLEQANEGGNVPAIARVLFTRYVLAFEVTSALLITAALGAMVLAHRERLTPKPNQADWAAQRMRDFAERGTHLGPLPPPGTFARHNAVDTPALLPDGSTAPGSVPRALAARGTVRTAPAHEIDVISHEIGADAPVGPMGGLPAPPAEGPVQSDEWPGSVRPLPDGSEPEGHPVKGNKVSGLFHEPGGRWYAQTRAEVWFDSADSAEAAGFTRAGSRSGTTTKED</sequence>
<evidence type="ECO:0000313" key="3">
    <source>
        <dbReference type="EMBL" id="GGF51002.1"/>
    </source>
</evidence>
<dbReference type="AlphaFoldDB" id="A0A917BMR2"/>
<dbReference type="EMBL" id="BMKQ01000001">
    <property type="protein sequence ID" value="GGF51002.1"/>
    <property type="molecule type" value="Genomic_DNA"/>
</dbReference>
<keyword evidence="1" id="KW-0520">NAD</keyword>
<proteinExistence type="inferred from homology"/>
<feature type="transmembrane region" description="Helical" evidence="1">
    <location>
        <begin position="90"/>
        <end position="112"/>
    </location>
</feature>